<dbReference type="PANTHER" id="PTHR42648:SF26">
    <property type="entry name" value="INTEGRASE CATALYTIC DOMAIN-CONTAINING PROTEIN"/>
    <property type="match status" value="1"/>
</dbReference>
<dbReference type="PANTHER" id="PTHR42648">
    <property type="entry name" value="TRANSPOSASE, PUTATIVE-RELATED"/>
    <property type="match status" value="1"/>
</dbReference>
<dbReference type="InterPro" id="IPR057670">
    <property type="entry name" value="SH3_retrovirus"/>
</dbReference>
<proteinExistence type="predicted"/>
<dbReference type="EMBL" id="JARYMX010000004">
    <property type="protein sequence ID" value="KAJ9553676.1"/>
    <property type="molecule type" value="Genomic_DNA"/>
</dbReference>
<evidence type="ECO:0000313" key="3">
    <source>
        <dbReference type="EMBL" id="KAJ9553676.1"/>
    </source>
</evidence>
<name>A0AA38TED9_9ASTR</name>
<keyword evidence="4" id="KW-1185">Reference proteome</keyword>
<dbReference type="PRINTS" id="PR01217">
    <property type="entry name" value="PRICHEXTENSN"/>
</dbReference>
<feature type="domain" description="Retroviral polymerase SH3-like" evidence="2">
    <location>
        <begin position="55"/>
        <end position="112"/>
    </location>
</feature>
<reference evidence="3" key="1">
    <citation type="submission" date="2023-03" db="EMBL/GenBank/DDBJ databases">
        <title>Chromosome-scale reference genome and RAD-based genetic map of yellow starthistle (Centaurea solstitialis) reveal putative structural variation and QTLs associated with invader traits.</title>
        <authorList>
            <person name="Reatini B."/>
            <person name="Cang F.A."/>
            <person name="Jiang Q."/>
            <person name="Mckibben M.T.W."/>
            <person name="Barker M.S."/>
            <person name="Rieseberg L.H."/>
            <person name="Dlugosch K.M."/>
        </authorList>
    </citation>
    <scope>NUCLEOTIDE SEQUENCE</scope>
    <source>
        <strain evidence="3">CAN-66</strain>
        <tissue evidence="3">Leaf</tissue>
    </source>
</reference>
<accession>A0AA38TED9</accession>
<dbReference type="Pfam" id="PF25597">
    <property type="entry name" value="SH3_retrovirus"/>
    <property type="match status" value="1"/>
</dbReference>
<feature type="region of interest" description="Disordered" evidence="1">
    <location>
        <begin position="141"/>
        <end position="220"/>
    </location>
</feature>
<dbReference type="Proteomes" id="UP001172457">
    <property type="component" value="Chromosome 4"/>
</dbReference>
<gene>
    <name evidence="3" type="ORF">OSB04_017721</name>
</gene>
<feature type="compositionally biased region" description="Pro residues" evidence="1">
    <location>
        <begin position="173"/>
        <end position="182"/>
    </location>
</feature>
<feature type="compositionally biased region" description="Pro residues" evidence="1">
    <location>
        <begin position="199"/>
        <end position="209"/>
    </location>
</feature>
<dbReference type="InterPro" id="IPR039537">
    <property type="entry name" value="Retrotran_Ty1/copia-like"/>
</dbReference>
<evidence type="ECO:0000256" key="1">
    <source>
        <dbReference type="SAM" id="MobiDB-lite"/>
    </source>
</evidence>
<protein>
    <recommendedName>
        <fullName evidence="2">Retroviral polymerase SH3-like domain-containing protein</fullName>
    </recommendedName>
</protein>
<comment type="caution">
    <text evidence="3">The sequence shown here is derived from an EMBL/GenBank/DDBJ whole genome shotgun (WGS) entry which is preliminary data.</text>
</comment>
<organism evidence="3 4">
    <name type="scientific">Centaurea solstitialis</name>
    <name type="common">yellow star-thistle</name>
    <dbReference type="NCBI Taxonomy" id="347529"/>
    <lineage>
        <taxon>Eukaryota</taxon>
        <taxon>Viridiplantae</taxon>
        <taxon>Streptophyta</taxon>
        <taxon>Embryophyta</taxon>
        <taxon>Tracheophyta</taxon>
        <taxon>Spermatophyta</taxon>
        <taxon>Magnoliopsida</taxon>
        <taxon>eudicotyledons</taxon>
        <taxon>Gunneridae</taxon>
        <taxon>Pentapetalae</taxon>
        <taxon>asterids</taxon>
        <taxon>campanulids</taxon>
        <taxon>Asterales</taxon>
        <taxon>Asteraceae</taxon>
        <taxon>Carduoideae</taxon>
        <taxon>Cardueae</taxon>
        <taxon>Centaureinae</taxon>
        <taxon>Centaurea</taxon>
    </lineage>
</organism>
<dbReference type="AlphaFoldDB" id="A0AA38TED9"/>
<sequence>MLAKSNVPQKFWHIAFDTTTYLINRMPTRTNSNTSPFEIVFKHHPNYVFWVSMIPHLRSYNKHKLDFRSIPCVFLGYSTSHHGYRCLDPHTDRIYIARHVRFNEHYFPFTIPTPPPNLPLSTNPYYSSYPNQLPATFIQPPTTTPELIATPPSPTLPTPTIPPSPTPLVVTTPPTPPTPPTPTSIHTTPTHNPVHSNPEPTPPLRPPPSHLRQNPKPNPKYIASSFHTHPTHLTQNPPPLPMLTNILIDGKPWLMSIRHWCGMAHGPLVKRDQHGAIVRYKAWLVVKGFRQQPGVDYHETFSLC</sequence>
<feature type="compositionally biased region" description="Pro residues" evidence="1">
    <location>
        <begin position="151"/>
        <end position="166"/>
    </location>
</feature>
<evidence type="ECO:0000313" key="4">
    <source>
        <dbReference type="Proteomes" id="UP001172457"/>
    </source>
</evidence>
<evidence type="ECO:0000259" key="2">
    <source>
        <dbReference type="Pfam" id="PF25597"/>
    </source>
</evidence>